<feature type="domain" description="Glycoside hydrolase family 42 N-terminal" evidence="6">
    <location>
        <begin position="1"/>
        <end position="97"/>
    </location>
</feature>
<dbReference type="Gene3D" id="3.20.20.80">
    <property type="entry name" value="Glycosidases"/>
    <property type="match status" value="1"/>
</dbReference>
<dbReference type="InterPro" id="IPR013529">
    <property type="entry name" value="Glyco_hydro_42_N"/>
</dbReference>
<dbReference type="InterPro" id="IPR003476">
    <property type="entry name" value="Glyco_hydro_42"/>
</dbReference>
<dbReference type="PANTHER" id="PTHR36447:SF1">
    <property type="entry name" value="BETA-GALACTOSIDASE GANA"/>
    <property type="match status" value="1"/>
</dbReference>
<reference evidence="8 9" key="1">
    <citation type="submission" date="2013-01" db="EMBL/GenBank/DDBJ databases">
        <title>The Genome Sequence of Clostridium clostridioforme 90A8.</title>
        <authorList>
            <consortium name="The Broad Institute Genome Sequencing Platform"/>
            <person name="Earl A."/>
            <person name="Ward D."/>
            <person name="Feldgarden M."/>
            <person name="Gevers D."/>
            <person name="Courvalin P."/>
            <person name="Lambert T."/>
            <person name="Walker B."/>
            <person name="Young S.K."/>
            <person name="Zeng Q."/>
            <person name="Gargeya S."/>
            <person name="Fitzgerald M."/>
            <person name="Haas B."/>
            <person name="Abouelleil A."/>
            <person name="Alvarado L."/>
            <person name="Arachchi H.M."/>
            <person name="Berlin A.M."/>
            <person name="Chapman S.B."/>
            <person name="Dewar J."/>
            <person name="Goldberg J."/>
            <person name="Griggs A."/>
            <person name="Gujja S."/>
            <person name="Hansen M."/>
            <person name="Howarth C."/>
            <person name="Imamovic A."/>
            <person name="Larimer J."/>
            <person name="McCowan C."/>
            <person name="Murphy C."/>
            <person name="Neiman D."/>
            <person name="Pearson M."/>
            <person name="Priest M."/>
            <person name="Roberts A."/>
            <person name="Saif S."/>
            <person name="Shea T."/>
            <person name="Sisk P."/>
            <person name="Sykes S."/>
            <person name="Wortman J."/>
            <person name="Nusbaum C."/>
            <person name="Birren B."/>
        </authorList>
    </citation>
    <scope>NUCLEOTIDE SEQUENCE [LARGE SCALE GENOMIC DNA]</scope>
    <source>
        <strain evidence="8 9">90A8</strain>
    </source>
</reference>
<comment type="catalytic activity">
    <reaction evidence="1">
        <text>Hydrolysis of terminal non-reducing beta-D-galactose residues in beta-D-galactosides.</text>
        <dbReference type="EC" id="3.2.1.23"/>
    </reaction>
</comment>
<sequence>MNHDLMRGIKGGQPFYLMEQTPSVTNWLPYNALKRSGGMGLLIWQAVAHGGDSVLFFQMRRSIGACEKYHGALMDHAGHEHTRVFREMQALGAQLAALSDAALGARTAAKAAIVVDWDNWWALEYSAGPSCELKYLDEVERYYQPFFELNIPVDIVSVEDDLEEYKIVVAKDQIISGVIHVIQNMYNPRLFVFVEV</sequence>
<dbReference type="GO" id="GO:0004565">
    <property type="term" value="F:beta-galactosidase activity"/>
    <property type="evidence" value="ECO:0007669"/>
    <property type="project" value="UniProtKB-EC"/>
</dbReference>
<evidence type="ECO:0000259" key="7">
    <source>
        <dbReference type="Pfam" id="PF08532"/>
    </source>
</evidence>
<dbReference type="PATRIC" id="fig|999408.3.peg.5958"/>
<dbReference type="AlphaFoldDB" id="A0A0E2H2R2"/>
<keyword evidence="5" id="KW-0326">Glycosidase</keyword>
<evidence type="ECO:0000256" key="4">
    <source>
        <dbReference type="ARBA" id="ARBA00022801"/>
    </source>
</evidence>
<dbReference type="InterPro" id="IPR017853">
    <property type="entry name" value="GH"/>
</dbReference>
<evidence type="ECO:0000256" key="1">
    <source>
        <dbReference type="ARBA" id="ARBA00001412"/>
    </source>
</evidence>
<dbReference type="InterPro" id="IPR029062">
    <property type="entry name" value="Class_I_gatase-like"/>
</dbReference>
<dbReference type="HOGENOM" id="CLU_119911_0_0_9"/>
<dbReference type="PANTHER" id="PTHR36447">
    <property type="entry name" value="BETA-GALACTOSIDASE GANA"/>
    <property type="match status" value="1"/>
</dbReference>
<organism evidence="8 9">
    <name type="scientific">[Clostridium] clostridioforme 90A8</name>
    <dbReference type="NCBI Taxonomy" id="999408"/>
    <lineage>
        <taxon>Bacteria</taxon>
        <taxon>Bacillati</taxon>
        <taxon>Bacillota</taxon>
        <taxon>Clostridia</taxon>
        <taxon>Lachnospirales</taxon>
        <taxon>Lachnospiraceae</taxon>
        <taxon>Enterocloster</taxon>
    </lineage>
</organism>
<dbReference type="SUPFAM" id="SSF51445">
    <property type="entry name" value="(Trans)glycosidases"/>
    <property type="match status" value="1"/>
</dbReference>
<dbReference type="Gene3D" id="3.40.50.880">
    <property type="match status" value="1"/>
</dbReference>
<dbReference type="Proteomes" id="UP000013085">
    <property type="component" value="Unassembled WGS sequence"/>
</dbReference>
<dbReference type="EC" id="3.2.1.23" evidence="3"/>
<evidence type="ECO:0000313" key="9">
    <source>
        <dbReference type="Proteomes" id="UP000013085"/>
    </source>
</evidence>
<comment type="similarity">
    <text evidence="2">Belongs to the glycosyl hydrolase 42 family.</text>
</comment>
<dbReference type="SUPFAM" id="SSF52317">
    <property type="entry name" value="Class I glutamine amidotransferase-like"/>
    <property type="match status" value="1"/>
</dbReference>
<proteinExistence type="inferred from homology"/>
<gene>
    <name evidence="8" type="ORF">HMPREF1090_05554</name>
</gene>
<feature type="domain" description="Beta-galactosidase trimerisation" evidence="7">
    <location>
        <begin position="109"/>
        <end position="170"/>
    </location>
</feature>
<evidence type="ECO:0000259" key="6">
    <source>
        <dbReference type="Pfam" id="PF02449"/>
    </source>
</evidence>
<dbReference type="Pfam" id="PF08532">
    <property type="entry name" value="Glyco_hydro_42M"/>
    <property type="match status" value="1"/>
</dbReference>
<evidence type="ECO:0000256" key="2">
    <source>
        <dbReference type="ARBA" id="ARBA00005940"/>
    </source>
</evidence>
<evidence type="ECO:0000256" key="5">
    <source>
        <dbReference type="ARBA" id="ARBA00023295"/>
    </source>
</evidence>
<dbReference type="InterPro" id="IPR013738">
    <property type="entry name" value="Beta_galactosidase_Trimer"/>
</dbReference>
<dbReference type="EMBL" id="AGYR01000077">
    <property type="protein sequence ID" value="ENZ05881.1"/>
    <property type="molecule type" value="Genomic_DNA"/>
</dbReference>
<accession>A0A0E2H2R2</accession>
<dbReference type="GO" id="GO:0005975">
    <property type="term" value="P:carbohydrate metabolic process"/>
    <property type="evidence" value="ECO:0007669"/>
    <property type="project" value="InterPro"/>
</dbReference>
<dbReference type="Pfam" id="PF02449">
    <property type="entry name" value="Glyco_hydro_42"/>
    <property type="match status" value="1"/>
</dbReference>
<dbReference type="GO" id="GO:0009341">
    <property type="term" value="C:beta-galactosidase complex"/>
    <property type="evidence" value="ECO:0007669"/>
    <property type="project" value="InterPro"/>
</dbReference>
<dbReference type="CDD" id="cd03143">
    <property type="entry name" value="A4_beta-galactosidase_middle_domain"/>
    <property type="match status" value="1"/>
</dbReference>
<evidence type="ECO:0000313" key="8">
    <source>
        <dbReference type="EMBL" id="ENZ05881.1"/>
    </source>
</evidence>
<comment type="caution">
    <text evidence="8">The sequence shown here is derived from an EMBL/GenBank/DDBJ whole genome shotgun (WGS) entry which is preliminary data.</text>
</comment>
<keyword evidence="4" id="KW-0378">Hydrolase</keyword>
<name>A0A0E2H2R2_9FIRM</name>
<protein>
    <recommendedName>
        <fullName evidence="3">beta-galactosidase</fullName>
        <ecNumber evidence="3">3.2.1.23</ecNumber>
    </recommendedName>
</protein>
<evidence type="ECO:0000256" key="3">
    <source>
        <dbReference type="ARBA" id="ARBA00012756"/>
    </source>
</evidence>